<feature type="domain" description="Polymerase/histidinol phosphatase N-terminal" evidence="9">
    <location>
        <begin position="5"/>
        <end position="72"/>
    </location>
</feature>
<evidence type="ECO:0000313" key="11">
    <source>
        <dbReference type="Proteomes" id="UP000178603"/>
    </source>
</evidence>
<dbReference type="Gene3D" id="1.10.150.870">
    <property type="match status" value="1"/>
</dbReference>
<dbReference type="Pfam" id="PF17657">
    <property type="entry name" value="DNA_pol3_finger"/>
    <property type="match status" value="1"/>
</dbReference>
<dbReference type="CDD" id="cd12113">
    <property type="entry name" value="PHP_PolIIIA_DnaE3"/>
    <property type="match status" value="1"/>
</dbReference>
<dbReference type="Pfam" id="PF14579">
    <property type="entry name" value="HHH_6"/>
    <property type="match status" value="1"/>
</dbReference>
<evidence type="ECO:0000256" key="8">
    <source>
        <dbReference type="ARBA" id="ARBA00049244"/>
    </source>
</evidence>
<dbReference type="EMBL" id="MGGW01000020">
    <property type="protein sequence ID" value="OGM53895.1"/>
    <property type="molecule type" value="Genomic_DNA"/>
</dbReference>
<organism evidence="10 11">
    <name type="scientific">Candidatus Woesebacteria bacterium RIFCSPHIGHO2_12_FULL_41_24</name>
    <dbReference type="NCBI Taxonomy" id="1802510"/>
    <lineage>
        <taxon>Bacteria</taxon>
        <taxon>Candidatus Woeseibacteriota</taxon>
    </lineage>
</organism>
<comment type="caution">
    <text evidence="10">The sequence shown here is derived from an EMBL/GenBank/DDBJ whole genome shotgun (WGS) entry which is preliminary data.</text>
</comment>
<dbReference type="GO" id="GO:0005737">
    <property type="term" value="C:cytoplasm"/>
    <property type="evidence" value="ECO:0007669"/>
    <property type="project" value="UniProtKB-SubCell"/>
</dbReference>
<gene>
    <name evidence="10" type="ORF">A3E44_05795</name>
</gene>
<dbReference type="NCBIfam" id="NF004226">
    <property type="entry name" value="PRK05673.1"/>
    <property type="match status" value="1"/>
</dbReference>
<dbReference type="Gene3D" id="3.20.20.140">
    <property type="entry name" value="Metal-dependent hydrolases"/>
    <property type="match status" value="1"/>
</dbReference>
<dbReference type="CDD" id="cd04485">
    <property type="entry name" value="DnaE_OBF"/>
    <property type="match status" value="1"/>
</dbReference>
<evidence type="ECO:0000259" key="9">
    <source>
        <dbReference type="SMART" id="SM00481"/>
    </source>
</evidence>
<dbReference type="SUPFAM" id="SSF160975">
    <property type="entry name" value="AF1531-like"/>
    <property type="match status" value="1"/>
</dbReference>
<dbReference type="InterPro" id="IPR011708">
    <property type="entry name" value="DNA_pol3_alpha_NTPase_dom"/>
</dbReference>
<dbReference type="GO" id="GO:0008408">
    <property type="term" value="F:3'-5' exonuclease activity"/>
    <property type="evidence" value="ECO:0007669"/>
    <property type="project" value="InterPro"/>
</dbReference>
<comment type="subcellular location">
    <subcellularLocation>
        <location evidence="1">Cytoplasm</location>
    </subcellularLocation>
</comment>
<evidence type="ECO:0000256" key="5">
    <source>
        <dbReference type="ARBA" id="ARBA00022695"/>
    </source>
</evidence>
<dbReference type="GO" id="GO:0003676">
    <property type="term" value="F:nucleic acid binding"/>
    <property type="evidence" value="ECO:0007669"/>
    <property type="project" value="InterPro"/>
</dbReference>
<reference evidence="10 11" key="1">
    <citation type="journal article" date="2016" name="Nat. Commun.">
        <title>Thousands of microbial genomes shed light on interconnected biogeochemical processes in an aquifer system.</title>
        <authorList>
            <person name="Anantharaman K."/>
            <person name="Brown C.T."/>
            <person name="Hug L.A."/>
            <person name="Sharon I."/>
            <person name="Castelle C.J."/>
            <person name="Probst A.J."/>
            <person name="Thomas B.C."/>
            <person name="Singh A."/>
            <person name="Wilkins M.J."/>
            <person name="Karaoz U."/>
            <person name="Brodie E.L."/>
            <person name="Williams K.H."/>
            <person name="Hubbard S.S."/>
            <person name="Banfield J.F."/>
        </authorList>
    </citation>
    <scope>NUCLEOTIDE SEQUENCE [LARGE SCALE GENOMIC DNA]</scope>
</reference>
<dbReference type="Proteomes" id="UP000178603">
    <property type="component" value="Unassembled WGS sequence"/>
</dbReference>
<dbReference type="Pfam" id="PF02811">
    <property type="entry name" value="PHP"/>
    <property type="match status" value="1"/>
</dbReference>
<dbReference type="InterPro" id="IPR040982">
    <property type="entry name" value="DNA_pol3_finger"/>
</dbReference>
<dbReference type="AlphaFoldDB" id="A0A1F8ARU3"/>
<evidence type="ECO:0000256" key="3">
    <source>
        <dbReference type="ARBA" id="ARBA00019114"/>
    </source>
</evidence>
<dbReference type="GO" id="GO:0006260">
    <property type="term" value="P:DNA replication"/>
    <property type="evidence" value="ECO:0007669"/>
    <property type="project" value="UniProtKB-KW"/>
</dbReference>
<dbReference type="SUPFAM" id="SSF89550">
    <property type="entry name" value="PHP domain-like"/>
    <property type="match status" value="1"/>
</dbReference>
<evidence type="ECO:0000256" key="6">
    <source>
        <dbReference type="ARBA" id="ARBA00022705"/>
    </source>
</evidence>
<name>A0A1F8ARU3_9BACT</name>
<dbReference type="EC" id="2.7.7.7" evidence="2"/>
<dbReference type="InterPro" id="IPR029460">
    <property type="entry name" value="DNAPol_HHH"/>
</dbReference>
<dbReference type="NCBIfam" id="TIGR00594">
    <property type="entry name" value="polc"/>
    <property type="match status" value="1"/>
</dbReference>
<protein>
    <recommendedName>
        <fullName evidence="3">DNA polymerase III subunit alpha</fullName>
        <ecNumber evidence="2">2.7.7.7</ecNumber>
    </recommendedName>
</protein>
<dbReference type="Pfam" id="PF07733">
    <property type="entry name" value="DNA_pol3_alpha"/>
    <property type="match status" value="1"/>
</dbReference>
<dbReference type="InterPro" id="IPR016195">
    <property type="entry name" value="Pol/histidinol_Pase-like"/>
</dbReference>
<evidence type="ECO:0000313" key="10">
    <source>
        <dbReference type="EMBL" id="OGM53895.1"/>
    </source>
</evidence>
<dbReference type="Gene3D" id="1.10.10.1600">
    <property type="entry name" value="Bacterial DNA polymerase III alpha subunit, thumb domain"/>
    <property type="match status" value="1"/>
</dbReference>
<keyword evidence="7" id="KW-0239">DNA-directed DNA polymerase</keyword>
<dbReference type="InterPro" id="IPR004365">
    <property type="entry name" value="NA-bd_OB_tRNA"/>
</dbReference>
<comment type="catalytic activity">
    <reaction evidence="8">
        <text>DNA(n) + a 2'-deoxyribonucleoside 5'-triphosphate = DNA(n+1) + diphosphate</text>
        <dbReference type="Rhea" id="RHEA:22508"/>
        <dbReference type="Rhea" id="RHEA-COMP:17339"/>
        <dbReference type="Rhea" id="RHEA-COMP:17340"/>
        <dbReference type="ChEBI" id="CHEBI:33019"/>
        <dbReference type="ChEBI" id="CHEBI:61560"/>
        <dbReference type="ChEBI" id="CHEBI:173112"/>
        <dbReference type="EC" id="2.7.7.7"/>
    </reaction>
</comment>
<dbReference type="PANTHER" id="PTHR32294:SF0">
    <property type="entry name" value="DNA POLYMERASE III SUBUNIT ALPHA"/>
    <property type="match status" value="1"/>
</dbReference>
<keyword evidence="5" id="KW-0548">Nucleotidyltransferase</keyword>
<evidence type="ECO:0000256" key="4">
    <source>
        <dbReference type="ARBA" id="ARBA00022679"/>
    </source>
</evidence>
<dbReference type="InterPro" id="IPR004013">
    <property type="entry name" value="PHP_dom"/>
</dbReference>
<evidence type="ECO:0000256" key="7">
    <source>
        <dbReference type="ARBA" id="ARBA00022932"/>
    </source>
</evidence>
<dbReference type="Pfam" id="PF01336">
    <property type="entry name" value="tRNA_anti-codon"/>
    <property type="match status" value="1"/>
</dbReference>
<accession>A0A1F8ARU3</accession>
<evidence type="ECO:0000256" key="2">
    <source>
        <dbReference type="ARBA" id="ARBA00012417"/>
    </source>
</evidence>
<dbReference type="InterPro" id="IPR041931">
    <property type="entry name" value="DNA_pol3_alpha_thumb_dom"/>
</dbReference>
<proteinExistence type="predicted"/>
<keyword evidence="6" id="KW-0235">DNA replication</keyword>
<keyword evidence="4" id="KW-0808">Transferase</keyword>
<evidence type="ECO:0000256" key="1">
    <source>
        <dbReference type="ARBA" id="ARBA00004496"/>
    </source>
</evidence>
<dbReference type="GO" id="GO:0003887">
    <property type="term" value="F:DNA-directed DNA polymerase activity"/>
    <property type="evidence" value="ECO:0007669"/>
    <property type="project" value="UniProtKB-KW"/>
</dbReference>
<dbReference type="PANTHER" id="PTHR32294">
    <property type="entry name" value="DNA POLYMERASE III SUBUNIT ALPHA"/>
    <property type="match status" value="1"/>
</dbReference>
<dbReference type="InterPro" id="IPR004805">
    <property type="entry name" value="DnaE2/DnaE/PolC"/>
</dbReference>
<sequence>MAHFVHLHLHTEYSLLDGLSKIKALATHIKENQMHSCAITDHGAMYGAIEFYKKMTETGLKPIIGVEAYTTNVKHTDRPERSKVKNYHLLLLAKNLEGYKNLMKLTSIAHLEGYYYRPRFDRETLIKYSKGLLCTSTCGQGELAQALVNESYQKAKLVANWFLELFGEDYYLEIQRHNYASFISSIDNNEIKNSLLTLAKNEKTVNDGLLKLSRELGIPVVATNDAHYIKKADAPAQDALVCVATGKNVTDLKRLRFIDAPSFWVTSPGEMTELFFDLPEALENTVMVADKCNLEFTLGQWYFPKVALEGSKSAEEVLRAKTQQAMKVKYARADTVLQSRLDLELKVICDKGYAPYFLIYEDMASWAKLKTIPINTRGSVAGSLVAYCLGITSVDPIRYNLPFERFLNPYRPSAPDIDLDIADDRREEMIDYLKHKYGSDKVGQICTFGRMLARASVRDIARVLGFPYSTGDKIAKLIPMGSQGFPMTIERALKESPELDNLYRREDDAKIIIDLSRQIEGNARHISVHAAGVVIAPKALTEFTPVQYEPKGEKVITQYEMHACEDIGLVKLDILGIRNLSILRGAVELVRENKNIEVDLSTIPLDDKKTYDMLSRGETMGTFQLGGNGMTRYLVELKPERIEDIMAMIALFRPGPIANIPNYIARKKGEQKITYYHPKMKKFLEKSFGILVYQEDLLFTALEIAGYTWETVDKFRKAVGKKIPEEMNRQHDIFVKGCIKHSGMSASEAEGLWKLFEPFQGYGFNKAHAASYGMVAFQTSYMKANFPIEFMTALLTAESKDTDKISAAINECRRIGIKVLAPDINKSGVGFKVERLKDGSDAIRFGLDAIKNVGKAAIEAILEERTNGDFSTFVDFISRVDARRVNKKVLESLIKVGALSEFGKRAALLPSIDVIRDKFKWRNNLDQQGLFGDDLDKISGPRNFQLPEIAEFGEEELQTFEKQLLGLSLSSKPIFELIGKLATFVTHRIAEIDNTLDVSNLKIAGVVTDMKIVVTKKTGAQMAFAKVEDGTGVMEVVIFPKVYASYREMLGSKRPLLFSGKLDFREESPVMLVDSLNSEGDAQAETFYIRIPRKTSPDKFAELKNILVKHPGGAKVILKFEEKNTEYPLAIKIDWSSDLSRMISDLLEGKEIS</sequence>
<dbReference type="InterPro" id="IPR003141">
    <property type="entry name" value="Pol/His_phosphatase_N"/>
</dbReference>
<dbReference type="SMART" id="SM00481">
    <property type="entry name" value="POLIIIAc"/>
    <property type="match status" value="1"/>
</dbReference>